<keyword evidence="3" id="KW-0808">Transferase</keyword>
<protein>
    <recommendedName>
        <fullName evidence="2">RBR-type E3 ubiquitin transferase</fullName>
        <ecNumber evidence="2">2.3.2.31</ecNumber>
    </recommendedName>
</protein>
<evidence type="ECO:0000256" key="9">
    <source>
        <dbReference type="SAM" id="MobiDB-lite"/>
    </source>
</evidence>
<dbReference type="PROSITE" id="PS00518">
    <property type="entry name" value="ZF_RING_1"/>
    <property type="match status" value="1"/>
</dbReference>
<keyword evidence="5" id="KW-0677">Repeat</keyword>
<keyword evidence="6" id="KW-0863">Zinc-finger</keyword>
<dbReference type="InterPro" id="IPR002867">
    <property type="entry name" value="IBR_dom"/>
</dbReference>
<dbReference type="GO" id="GO:0016567">
    <property type="term" value="P:protein ubiquitination"/>
    <property type="evidence" value="ECO:0007669"/>
    <property type="project" value="InterPro"/>
</dbReference>
<dbReference type="InterPro" id="IPR017907">
    <property type="entry name" value="Znf_RING_CS"/>
</dbReference>
<evidence type="ECO:0000256" key="4">
    <source>
        <dbReference type="ARBA" id="ARBA00022723"/>
    </source>
</evidence>
<evidence type="ECO:0000256" key="5">
    <source>
        <dbReference type="ARBA" id="ARBA00022737"/>
    </source>
</evidence>
<dbReference type="Pfam" id="PF01485">
    <property type="entry name" value="IBR"/>
    <property type="match status" value="1"/>
</dbReference>
<dbReference type="EC" id="2.3.2.31" evidence="2"/>
<dbReference type="PANTHER" id="PTHR11685">
    <property type="entry name" value="RBR FAMILY RING FINGER AND IBR DOMAIN-CONTAINING"/>
    <property type="match status" value="1"/>
</dbReference>
<evidence type="ECO:0000256" key="6">
    <source>
        <dbReference type="ARBA" id="ARBA00022771"/>
    </source>
</evidence>
<dbReference type="GO" id="GO:0008270">
    <property type="term" value="F:zinc ion binding"/>
    <property type="evidence" value="ECO:0007669"/>
    <property type="project" value="UniProtKB-KW"/>
</dbReference>
<sequence>MDPVLAEALSSRDRELADIALRIQRLDNDHHNDRDRLLWELALTTYRNQSALGFSPIVTVVDAAPDEEAQLQTVMVRLAERAYYDPVMVELAIAAVGPHDTDTLVDFLNSLAVAGIEHTKTACGKNLIKCAACEEQLPPKDLVVATCGHCYCGPCLGAVFKAAMNDESLYPPRCCGNSPISIEHAKKFLDDEFEKEFEKKGVEFATVDRTYCSDTRCSTFIPPETIDRATAHCRICKKGTCVACKAPAHEGDCPADLGLAELLKYAEEMHWQRCFGCLSVVQRRDGCSHMDCTCGASFCYICGRSLDADDDEDHELCSCGGDPTSYRFYKPSTDKPKSAESLSGASEAPGEALSVLSNEIESNHDQDDMGNDEPALPAVEELFGHDAPQSEAVEELSNDAIPTEDNDDSAIMGSEEPGLPEMGKWLSSCARMDMLSRTTEVRERDGLRPITRFVTYPMMGSWPMRNQHPTLSDRPTAPSRPGPHRTLRARLASHRRLQNQQNADMSEL</sequence>
<feature type="non-terminal residue" evidence="11">
    <location>
        <position position="1"/>
    </location>
</feature>
<evidence type="ECO:0000256" key="7">
    <source>
        <dbReference type="ARBA" id="ARBA00022786"/>
    </source>
</evidence>
<dbReference type="AlphaFoldDB" id="A0A9P8K0S2"/>
<keyword evidence="4" id="KW-0479">Metal-binding</keyword>
<dbReference type="GO" id="GO:0061630">
    <property type="term" value="F:ubiquitin protein ligase activity"/>
    <property type="evidence" value="ECO:0007669"/>
    <property type="project" value="UniProtKB-EC"/>
</dbReference>
<dbReference type="InterPro" id="IPR031127">
    <property type="entry name" value="E3_UB_ligase_RBR"/>
</dbReference>
<dbReference type="CDD" id="cd22584">
    <property type="entry name" value="Rcat_RBR_unk"/>
    <property type="match status" value="1"/>
</dbReference>
<dbReference type="SMART" id="SM00647">
    <property type="entry name" value="IBR"/>
    <property type="match status" value="2"/>
</dbReference>
<comment type="caution">
    <text evidence="11">The sequence shown here is derived from an EMBL/GenBank/DDBJ whole genome shotgun (WGS) entry which is preliminary data.</text>
</comment>
<dbReference type="Gene3D" id="1.20.120.1750">
    <property type="match status" value="1"/>
</dbReference>
<evidence type="ECO:0000313" key="12">
    <source>
        <dbReference type="Proteomes" id="UP000729357"/>
    </source>
</evidence>
<evidence type="ECO:0000256" key="1">
    <source>
        <dbReference type="ARBA" id="ARBA00001798"/>
    </source>
</evidence>
<dbReference type="InterPro" id="IPR044066">
    <property type="entry name" value="TRIAD_supradom"/>
</dbReference>
<dbReference type="EMBL" id="JAHFXS010000036">
    <property type="protein sequence ID" value="KAG9990322.1"/>
    <property type="molecule type" value="Genomic_DNA"/>
</dbReference>
<dbReference type="Gene3D" id="3.30.40.10">
    <property type="entry name" value="Zinc/RING finger domain, C3HC4 (zinc finger)"/>
    <property type="match status" value="1"/>
</dbReference>
<dbReference type="SUPFAM" id="SSF57850">
    <property type="entry name" value="RING/U-box"/>
    <property type="match status" value="2"/>
</dbReference>
<organism evidence="11 12">
    <name type="scientific">Aureobasidium melanogenum</name>
    <name type="common">Aureobasidium pullulans var. melanogenum</name>
    <dbReference type="NCBI Taxonomy" id="46634"/>
    <lineage>
        <taxon>Eukaryota</taxon>
        <taxon>Fungi</taxon>
        <taxon>Dikarya</taxon>
        <taxon>Ascomycota</taxon>
        <taxon>Pezizomycotina</taxon>
        <taxon>Dothideomycetes</taxon>
        <taxon>Dothideomycetidae</taxon>
        <taxon>Dothideales</taxon>
        <taxon>Saccotheciaceae</taxon>
        <taxon>Aureobasidium</taxon>
    </lineage>
</organism>
<evidence type="ECO:0000256" key="8">
    <source>
        <dbReference type="ARBA" id="ARBA00022833"/>
    </source>
</evidence>
<keyword evidence="7" id="KW-0833">Ubl conjugation pathway</keyword>
<evidence type="ECO:0000259" key="10">
    <source>
        <dbReference type="PROSITE" id="PS51873"/>
    </source>
</evidence>
<accession>A0A9P8K0S2</accession>
<gene>
    <name evidence="11" type="ORF">KCU98_g1216</name>
</gene>
<feature type="domain" description="RING-type" evidence="10">
    <location>
        <begin position="126"/>
        <end position="330"/>
    </location>
</feature>
<proteinExistence type="predicted"/>
<feature type="region of interest" description="Disordered" evidence="9">
    <location>
        <begin position="330"/>
        <end position="351"/>
    </location>
</feature>
<evidence type="ECO:0000256" key="3">
    <source>
        <dbReference type="ARBA" id="ARBA00022679"/>
    </source>
</evidence>
<reference evidence="11" key="2">
    <citation type="submission" date="2021-08" db="EMBL/GenBank/DDBJ databases">
        <authorList>
            <person name="Gostincar C."/>
            <person name="Sun X."/>
            <person name="Song Z."/>
            <person name="Gunde-Cimerman N."/>
        </authorList>
    </citation>
    <scope>NUCLEOTIDE SEQUENCE</scope>
    <source>
        <strain evidence="11">EXF-9298</strain>
    </source>
</reference>
<name>A0A9P8K0S2_AURME</name>
<evidence type="ECO:0000313" key="11">
    <source>
        <dbReference type="EMBL" id="KAG9990322.1"/>
    </source>
</evidence>
<dbReference type="PROSITE" id="PS51873">
    <property type="entry name" value="TRIAD"/>
    <property type="match status" value="1"/>
</dbReference>
<dbReference type="InterPro" id="IPR013083">
    <property type="entry name" value="Znf_RING/FYVE/PHD"/>
</dbReference>
<dbReference type="Proteomes" id="UP000729357">
    <property type="component" value="Unassembled WGS sequence"/>
</dbReference>
<keyword evidence="12" id="KW-1185">Reference proteome</keyword>
<feature type="region of interest" description="Disordered" evidence="9">
    <location>
        <begin position="464"/>
        <end position="488"/>
    </location>
</feature>
<evidence type="ECO:0000256" key="2">
    <source>
        <dbReference type="ARBA" id="ARBA00012251"/>
    </source>
</evidence>
<dbReference type="CDD" id="cd20335">
    <property type="entry name" value="BRcat_RBR"/>
    <property type="match status" value="1"/>
</dbReference>
<reference evidence="11" key="1">
    <citation type="journal article" date="2021" name="J Fungi (Basel)">
        <title>Virulence traits and population genomics of the black yeast Aureobasidium melanogenum.</title>
        <authorList>
            <person name="Cernosa A."/>
            <person name="Sun X."/>
            <person name="Gostincar C."/>
            <person name="Fang C."/>
            <person name="Gunde-Cimerman N."/>
            <person name="Song Z."/>
        </authorList>
    </citation>
    <scope>NUCLEOTIDE SEQUENCE</scope>
    <source>
        <strain evidence="11">EXF-9298</strain>
    </source>
</reference>
<keyword evidence="8" id="KW-0862">Zinc</keyword>
<comment type="catalytic activity">
    <reaction evidence="1">
        <text>[E2 ubiquitin-conjugating enzyme]-S-ubiquitinyl-L-cysteine + [acceptor protein]-L-lysine = [E2 ubiquitin-conjugating enzyme]-L-cysteine + [acceptor protein]-N(6)-ubiquitinyl-L-lysine.</text>
        <dbReference type="EC" id="2.3.2.31"/>
    </reaction>
</comment>